<dbReference type="Proteomes" id="UP000241090">
    <property type="component" value="Segment"/>
</dbReference>
<organism evidence="1 2">
    <name type="scientific">Pseudomonas phage tabernarius</name>
    <dbReference type="NCBI Taxonomy" id="2048978"/>
    <lineage>
        <taxon>Viruses</taxon>
        <taxon>Duplodnaviria</taxon>
        <taxon>Heunggongvirae</taxon>
        <taxon>Uroviricota</taxon>
        <taxon>Caudoviricetes</taxon>
        <taxon>Lindbergviridae</taxon>
        <taxon>Tabernariusvirus</taxon>
        <taxon>Tabernariusvirus tabernarius</taxon>
    </lineage>
</organism>
<sequence>MATFNAALLRAQFPTFADVSKYPDAMLDVNWDTATLFVANESFPCKTLNPKQLAYAINAMTCHIITMFTPVEDQSVPGAGGSVSSQAGGGFTTSATVGKVSVTKLAPPVKDGWEFWLNQTPYGAALLAMLQGLAVGGFSVGGLPESDGFRRVYGVFL</sequence>
<keyword evidence="2" id="KW-1185">Reference proteome</keyword>
<dbReference type="EMBL" id="MG018926">
    <property type="protein sequence ID" value="ATW57886.1"/>
    <property type="molecule type" value="Genomic_DNA"/>
</dbReference>
<evidence type="ECO:0000313" key="2">
    <source>
        <dbReference type="Proteomes" id="UP000241090"/>
    </source>
</evidence>
<dbReference type="OrthoDB" id="14436at10239"/>
<name>A0A2H4P6S7_9CAUD</name>
<dbReference type="InterPro" id="IPR025127">
    <property type="entry name" value="DUF4054"/>
</dbReference>
<accession>A0A2H4P6S7</accession>
<evidence type="ECO:0000313" key="1">
    <source>
        <dbReference type="EMBL" id="ATW57886.1"/>
    </source>
</evidence>
<reference evidence="1 2" key="1">
    <citation type="submission" date="2017-09" db="EMBL/GenBank/DDBJ databases">
        <authorList>
            <person name="Ehlers B."/>
            <person name="Leendertz F.H."/>
        </authorList>
    </citation>
    <scope>NUCLEOTIDE SEQUENCE [LARGE SCALE GENOMIC DNA]</scope>
</reference>
<gene>
    <name evidence="1" type="ORF">CNR33_00040</name>
</gene>
<proteinExistence type="predicted"/>
<dbReference type="Pfam" id="PF13262">
    <property type="entry name" value="DUF4054"/>
    <property type="match status" value="1"/>
</dbReference>
<protein>
    <submittedName>
        <fullName evidence="1">Uncharacterized protein</fullName>
    </submittedName>
</protein>